<feature type="region of interest" description="Disordered" evidence="1">
    <location>
        <begin position="70"/>
        <end position="115"/>
    </location>
</feature>
<reference evidence="2" key="1">
    <citation type="journal article" date="2014" name="Int. J. Syst. Evol. Microbiol.">
        <title>Complete genome sequence of Corynebacterium casei LMG S-19264T (=DSM 44701T), isolated from a smear-ripened cheese.</title>
        <authorList>
            <consortium name="US DOE Joint Genome Institute (JGI-PGF)"/>
            <person name="Walter F."/>
            <person name="Albersmeier A."/>
            <person name="Kalinowski J."/>
            <person name="Ruckert C."/>
        </authorList>
    </citation>
    <scope>NUCLEOTIDE SEQUENCE</scope>
    <source>
        <strain evidence="2">CGMCC 4.7110</strain>
    </source>
</reference>
<evidence type="ECO:0000313" key="2">
    <source>
        <dbReference type="EMBL" id="GGM98575.1"/>
    </source>
</evidence>
<gene>
    <name evidence="2" type="ORF">GCM10011578_019510</name>
</gene>
<organism evidence="2 3">
    <name type="scientific">Streptomyces fuscichromogenes</name>
    <dbReference type="NCBI Taxonomy" id="1324013"/>
    <lineage>
        <taxon>Bacteria</taxon>
        <taxon>Bacillati</taxon>
        <taxon>Actinomycetota</taxon>
        <taxon>Actinomycetes</taxon>
        <taxon>Kitasatosporales</taxon>
        <taxon>Streptomycetaceae</taxon>
        <taxon>Streptomyces</taxon>
    </lineage>
</organism>
<name>A0A917X9W7_9ACTN</name>
<sequence>MAGHFPLDSVEVGNELPARGFQEEPTAGYGFGELSDAVGLGLEVAPRYPVEGGALAPWLWGRPLCCPAAGRPWHPHSPGRRSRAPQNRLARTSRPPCGSPLWSPPTGNDHTKPAKPTRAILNASAATGHFTRAWHPGDLPRSFSAGGSAGTAGAAAA</sequence>
<dbReference type="EMBL" id="BMML01000003">
    <property type="protein sequence ID" value="GGM98575.1"/>
    <property type="molecule type" value="Genomic_DNA"/>
</dbReference>
<evidence type="ECO:0000313" key="3">
    <source>
        <dbReference type="Proteomes" id="UP000653411"/>
    </source>
</evidence>
<dbReference type="Proteomes" id="UP000653411">
    <property type="component" value="Unassembled WGS sequence"/>
</dbReference>
<reference evidence="2" key="2">
    <citation type="submission" date="2020-09" db="EMBL/GenBank/DDBJ databases">
        <authorList>
            <person name="Sun Q."/>
            <person name="Zhou Y."/>
        </authorList>
    </citation>
    <scope>NUCLEOTIDE SEQUENCE</scope>
    <source>
        <strain evidence="2">CGMCC 4.7110</strain>
    </source>
</reference>
<comment type="caution">
    <text evidence="2">The sequence shown here is derived from an EMBL/GenBank/DDBJ whole genome shotgun (WGS) entry which is preliminary data.</text>
</comment>
<accession>A0A917X9W7</accession>
<evidence type="ECO:0000256" key="1">
    <source>
        <dbReference type="SAM" id="MobiDB-lite"/>
    </source>
</evidence>
<dbReference type="AlphaFoldDB" id="A0A917X9W7"/>
<protein>
    <submittedName>
        <fullName evidence="2">Uncharacterized protein</fullName>
    </submittedName>
</protein>
<proteinExistence type="predicted"/>
<keyword evidence="3" id="KW-1185">Reference proteome</keyword>
<feature type="compositionally biased region" description="Basic residues" evidence="1">
    <location>
        <begin position="73"/>
        <end position="83"/>
    </location>
</feature>